<feature type="compositionally biased region" description="Basic and acidic residues" evidence="8">
    <location>
        <begin position="720"/>
        <end position="734"/>
    </location>
</feature>
<feature type="coiled-coil region" evidence="7">
    <location>
        <begin position="1006"/>
        <end position="1040"/>
    </location>
</feature>
<dbReference type="CDD" id="cd18793">
    <property type="entry name" value="SF2_C_SNF"/>
    <property type="match status" value="1"/>
</dbReference>
<evidence type="ECO:0000256" key="4">
    <source>
        <dbReference type="ARBA" id="ARBA00022801"/>
    </source>
</evidence>
<dbReference type="GO" id="GO:0003682">
    <property type="term" value="F:chromatin binding"/>
    <property type="evidence" value="ECO:0007669"/>
    <property type="project" value="TreeGrafter"/>
</dbReference>
<dbReference type="EMBL" id="KE343700">
    <property type="protein sequence ID" value="EXB38650.1"/>
    <property type="molecule type" value="Genomic_DNA"/>
</dbReference>
<dbReference type="Gene3D" id="3.40.50.300">
    <property type="entry name" value="P-loop containing nucleotide triphosphate hydrolases"/>
    <property type="match status" value="1"/>
</dbReference>
<reference evidence="13" key="1">
    <citation type="submission" date="2013-01" db="EMBL/GenBank/DDBJ databases">
        <title>Draft Genome Sequence of a Mulberry Tree, Morus notabilis C.K. Schneid.</title>
        <authorList>
            <person name="He N."/>
            <person name="Zhao S."/>
        </authorList>
    </citation>
    <scope>NUCLEOTIDE SEQUENCE</scope>
</reference>
<dbReference type="STRING" id="981085.W9QJP0"/>
<dbReference type="GO" id="GO:0140658">
    <property type="term" value="F:ATP-dependent chromatin remodeler activity"/>
    <property type="evidence" value="ECO:0007669"/>
    <property type="project" value="TreeGrafter"/>
</dbReference>
<dbReference type="Pfam" id="PF00176">
    <property type="entry name" value="SNF2-rel_dom"/>
    <property type="match status" value="1"/>
</dbReference>
<dbReference type="InterPro" id="IPR001005">
    <property type="entry name" value="SANT/Myb"/>
</dbReference>
<feature type="region of interest" description="Disordered" evidence="8">
    <location>
        <begin position="2184"/>
        <end position="2230"/>
    </location>
</feature>
<evidence type="ECO:0000256" key="6">
    <source>
        <dbReference type="ARBA" id="ARBA00023242"/>
    </source>
</evidence>
<dbReference type="GO" id="GO:0000785">
    <property type="term" value="C:chromatin"/>
    <property type="evidence" value="ECO:0007669"/>
    <property type="project" value="TreeGrafter"/>
</dbReference>
<name>W9QJP0_9ROSA</name>
<dbReference type="SUPFAM" id="SSF52540">
    <property type="entry name" value="P-loop containing nucleoside triphosphate hydrolases"/>
    <property type="match status" value="2"/>
</dbReference>
<dbReference type="SMART" id="SM00487">
    <property type="entry name" value="DEXDc"/>
    <property type="match status" value="1"/>
</dbReference>
<dbReference type="eggNOG" id="KOG0383">
    <property type="taxonomic scope" value="Eukaryota"/>
</dbReference>
<dbReference type="PROSITE" id="PS50013">
    <property type="entry name" value="CHROMO_2"/>
    <property type="match status" value="2"/>
</dbReference>
<dbReference type="PANTHER" id="PTHR45623">
    <property type="entry name" value="CHROMODOMAIN-HELICASE-DNA-BINDING PROTEIN 3-RELATED-RELATED"/>
    <property type="match status" value="1"/>
</dbReference>
<evidence type="ECO:0000313" key="13">
    <source>
        <dbReference type="Proteomes" id="UP000030645"/>
    </source>
</evidence>
<dbReference type="InterPro" id="IPR001650">
    <property type="entry name" value="Helicase_C-like"/>
</dbReference>
<evidence type="ECO:0000256" key="2">
    <source>
        <dbReference type="ARBA" id="ARBA00022737"/>
    </source>
</evidence>
<dbReference type="Pfam" id="PF10536">
    <property type="entry name" value="PMD"/>
    <property type="match status" value="1"/>
</dbReference>
<evidence type="ECO:0000256" key="8">
    <source>
        <dbReference type="SAM" id="MobiDB-lite"/>
    </source>
</evidence>
<evidence type="ECO:0000313" key="12">
    <source>
        <dbReference type="EMBL" id="EXB38650.1"/>
    </source>
</evidence>
<dbReference type="Gene3D" id="3.40.50.10810">
    <property type="entry name" value="Tandem AAA-ATPase domain"/>
    <property type="match status" value="1"/>
</dbReference>
<dbReference type="SMART" id="SM01147">
    <property type="entry name" value="DUF1087"/>
    <property type="match status" value="1"/>
</dbReference>
<feature type="domain" description="Helicase C-terminal" evidence="11">
    <location>
        <begin position="1662"/>
        <end position="1823"/>
    </location>
</feature>
<dbReference type="InterPro" id="IPR009462">
    <property type="entry name" value="CHD_II_SANT-like"/>
</dbReference>
<dbReference type="Pfam" id="PF06461">
    <property type="entry name" value="CHDII_SANT-like"/>
    <property type="match status" value="1"/>
</dbReference>
<dbReference type="CDD" id="cd18659">
    <property type="entry name" value="CD2_tandem"/>
    <property type="match status" value="1"/>
</dbReference>
<dbReference type="Pfam" id="PF00271">
    <property type="entry name" value="Helicase_C"/>
    <property type="match status" value="1"/>
</dbReference>
<feature type="region of interest" description="Disordered" evidence="8">
    <location>
        <begin position="2400"/>
        <end position="2503"/>
    </location>
</feature>
<organism evidence="12 13">
    <name type="scientific">Morus notabilis</name>
    <dbReference type="NCBI Taxonomy" id="981085"/>
    <lineage>
        <taxon>Eukaryota</taxon>
        <taxon>Viridiplantae</taxon>
        <taxon>Streptophyta</taxon>
        <taxon>Embryophyta</taxon>
        <taxon>Tracheophyta</taxon>
        <taxon>Spermatophyta</taxon>
        <taxon>Magnoliopsida</taxon>
        <taxon>eudicotyledons</taxon>
        <taxon>Gunneridae</taxon>
        <taxon>Pentapetalae</taxon>
        <taxon>rosids</taxon>
        <taxon>fabids</taxon>
        <taxon>Rosales</taxon>
        <taxon>Moraceae</taxon>
        <taxon>Moreae</taxon>
        <taxon>Morus</taxon>
    </lineage>
</organism>
<comment type="subcellular location">
    <subcellularLocation>
        <location evidence="1">Nucleus</location>
    </subcellularLocation>
</comment>
<feature type="compositionally biased region" description="Polar residues" evidence="8">
    <location>
        <begin position="2216"/>
        <end position="2230"/>
    </location>
</feature>
<dbReference type="Gene3D" id="2.40.50.40">
    <property type="match status" value="2"/>
</dbReference>
<feature type="compositionally biased region" description="Basic residues" evidence="8">
    <location>
        <begin position="1"/>
        <end position="23"/>
    </location>
</feature>
<dbReference type="PROSITE" id="PS51194">
    <property type="entry name" value="HELICASE_CTER"/>
    <property type="match status" value="1"/>
</dbReference>
<dbReference type="InterPro" id="IPR023780">
    <property type="entry name" value="Chromo_domain"/>
</dbReference>
<evidence type="ECO:0000256" key="3">
    <source>
        <dbReference type="ARBA" id="ARBA00022741"/>
    </source>
</evidence>
<keyword evidence="3" id="KW-0547">Nucleotide-binding</keyword>
<keyword evidence="7" id="KW-0175">Coiled coil</keyword>
<dbReference type="GO" id="GO:0003677">
    <property type="term" value="F:DNA binding"/>
    <property type="evidence" value="ECO:0007669"/>
    <property type="project" value="InterPro"/>
</dbReference>
<dbReference type="InterPro" id="IPR016197">
    <property type="entry name" value="Chromo-like_dom_sf"/>
</dbReference>
<dbReference type="PROSITE" id="PS51192">
    <property type="entry name" value="HELICASE_ATP_BIND_1"/>
    <property type="match status" value="1"/>
</dbReference>
<feature type="domain" description="Chromo" evidence="9">
    <location>
        <begin position="1151"/>
        <end position="1233"/>
    </location>
</feature>
<dbReference type="InterPro" id="IPR019557">
    <property type="entry name" value="AminoTfrase-like_pln_mobile"/>
</dbReference>
<dbReference type="InterPro" id="IPR027417">
    <property type="entry name" value="P-loop_NTPase"/>
</dbReference>
<keyword evidence="13" id="KW-1185">Reference proteome</keyword>
<dbReference type="InterPro" id="IPR000330">
    <property type="entry name" value="SNF2_N"/>
</dbReference>
<dbReference type="GO" id="GO:0016887">
    <property type="term" value="F:ATP hydrolysis activity"/>
    <property type="evidence" value="ECO:0007669"/>
    <property type="project" value="TreeGrafter"/>
</dbReference>
<dbReference type="Pfam" id="PF06465">
    <property type="entry name" value="DUF1087"/>
    <property type="match status" value="1"/>
</dbReference>
<dbReference type="InterPro" id="IPR014001">
    <property type="entry name" value="Helicase_ATP-bd"/>
</dbReference>
<dbReference type="PANTHER" id="PTHR45623:SF17">
    <property type="entry name" value="CHROMODOMAIN-HELICASE-DNA-BINDING PROTEIN 3-RELATED"/>
    <property type="match status" value="1"/>
</dbReference>
<dbReference type="SMART" id="SM01146">
    <property type="entry name" value="DUF1086"/>
    <property type="match status" value="1"/>
</dbReference>
<dbReference type="InterPro" id="IPR038718">
    <property type="entry name" value="SNF2-like_sf"/>
</dbReference>
<feature type="compositionally biased region" description="Basic and acidic residues" evidence="8">
    <location>
        <begin position="1308"/>
        <end position="1319"/>
    </location>
</feature>
<dbReference type="Proteomes" id="UP000030645">
    <property type="component" value="Unassembled WGS sequence"/>
</dbReference>
<dbReference type="Gene3D" id="1.10.10.60">
    <property type="entry name" value="Homeodomain-like"/>
    <property type="match status" value="1"/>
</dbReference>
<dbReference type="CDD" id="cd00167">
    <property type="entry name" value="SANT"/>
    <property type="match status" value="1"/>
</dbReference>
<evidence type="ECO:0000256" key="7">
    <source>
        <dbReference type="SAM" id="Coils"/>
    </source>
</evidence>
<dbReference type="Pfam" id="PF00385">
    <property type="entry name" value="Chromo"/>
    <property type="match status" value="2"/>
</dbReference>
<feature type="region of interest" description="Disordered" evidence="8">
    <location>
        <begin position="1294"/>
        <end position="1319"/>
    </location>
</feature>
<feature type="region of interest" description="Disordered" evidence="8">
    <location>
        <begin position="1"/>
        <end position="52"/>
    </location>
</feature>
<feature type="domain" description="Chromo" evidence="9">
    <location>
        <begin position="1243"/>
        <end position="1302"/>
    </location>
</feature>
<feature type="compositionally biased region" description="Basic and acidic residues" evidence="8">
    <location>
        <begin position="743"/>
        <end position="779"/>
    </location>
</feature>
<evidence type="ECO:0000259" key="11">
    <source>
        <dbReference type="PROSITE" id="PS51194"/>
    </source>
</evidence>
<feature type="region of interest" description="Disordered" evidence="8">
    <location>
        <begin position="1943"/>
        <end position="2005"/>
    </location>
</feature>
<keyword evidence="2" id="KW-0677">Repeat</keyword>
<evidence type="ECO:0000259" key="9">
    <source>
        <dbReference type="PROSITE" id="PS50013"/>
    </source>
</evidence>
<proteinExistence type="predicted"/>
<protein>
    <submittedName>
        <fullName evidence="12">CHD3-type chromatin-remodeling factor PICKLE</fullName>
    </submittedName>
</protein>
<evidence type="ECO:0000256" key="1">
    <source>
        <dbReference type="ARBA" id="ARBA00004123"/>
    </source>
</evidence>
<feature type="compositionally biased region" description="Polar residues" evidence="8">
    <location>
        <begin position="2184"/>
        <end position="2195"/>
    </location>
</feature>
<keyword evidence="4" id="KW-0378">Hydrolase</keyword>
<dbReference type="GO" id="GO:0042393">
    <property type="term" value="F:histone binding"/>
    <property type="evidence" value="ECO:0007669"/>
    <property type="project" value="TreeGrafter"/>
</dbReference>
<feature type="compositionally biased region" description="Polar residues" evidence="8">
    <location>
        <begin position="30"/>
        <end position="51"/>
    </location>
</feature>
<dbReference type="InterPro" id="IPR049730">
    <property type="entry name" value="SNF2/RAD54-like_C"/>
</dbReference>
<feature type="region of interest" description="Disordered" evidence="8">
    <location>
        <begin position="613"/>
        <end position="791"/>
    </location>
</feature>
<dbReference type="CDD" id="cd18660">
    <property type="entry name" value="CD1_tandem"/>
    <property type="match status" value="1"/>
</dbReference>
<keyword evidence="5" id="KW-0067">ATP-binding</keyword>
<evidence type="ECO:0000256" key="5">
    <source>
        <dbReference type="ARBA" id="ARBA00022840"/>
    </source>
</evidence>
<dbReference type="SMART" id="SM00298">
    <property type="entry name" value="CHROMO"/>
    <property type="match status" value="2"/>
</dbReference>
<dbReference type="InterPro" id="IPR000953">
    <property type="entry name" value="Chromo/chromo_shadow_dom"/>
</dbReference>
<evidence type="ECO:0000259" key="10">
    <source>
        <dbReference type="PROSITE" id="PS51192"/>
    </source>
</evidence>
<gene>
    <name evidence="12" type="ORF">L484_014466</name>
</gene>
<keyword evidence="6" id="KW-0539">Nucleus</keyword>
<feature type="compositionally biased region" description="Low complexity" evidence="8">
    <location>
        <begin position="2197"/>
        <end position="2206"/>
    </location>
</feature>
<dbReference type="SMART" id="SM00490">
    <property type="entry name" value="HELICc"/>
    <property type="match status" value="1"/>
</dbReference>
<dbReference type="GO" id="GO:0005634">
    <property type="term" value="C:nucleus"/>
    <property type="evidence" value="ECO:0007669"/>
    <property type="project" value="UniProtKB-SubCell"/>
</dbReference>
<feature type="domain" description="Helicase ATP-binding" evidence="10">
    <location>
        <begin position="1349"/>
        <end position="1534"/>
    </location>
</feature>
<dbReference type="GO" id="GO:0005524">
    <property type="term" value="F:ATP binding"/>
    <property type="evidence" value="ECO:0007669"/>
    <property type="project" value="UniProtKB-KW"/>
</dbReference>
<feature type="compositionally biased region" description="Acidic residues" evidence="8">
    <location>
        <begin position="1951"/>
        <end position="1977"/>
    </location>
</feature>
<feature type="region of interest" description="Disordered" evidence="8">
    <location>
        <begin position="2276"/>
        <end position="2304"/>
    </location>
</feature>
<sequence length="2503" mass="283770">MAPPSKKRVHSSVKKESSKKKKSIKDIVPTENQGQESTDQVSKKQASTSADAPTRKLFDHRFVKQDSFFSRASKLKLETVSSIAHTFVEPDTLDEAFAIPPEDTSKFRIMRMDYTVTPLLFRCPARSSSEWRSWVQSELENQGVRDQLDRAGIFSALVSSTQIGIFRDIRGLRHIVRRWNKTTHTFVCAWGEFTPTLDDVYMLLRLPIMGDESPFSIELSEEEAKVESLLVEGMSLCRQVNKRQSSRPSFACWIRYFWGTREKEKFYPGGGYDKGCRLEALICLWLSKFVFPELSGDVIQRRLFRLAIKIAQAVRFPLAPIFLGTFYKHLDMIVEDEVLAAGRYVIDSELAINFLQVFLWERIRKYAGQPASSKSVAFELGMNSELPLWSRWFHMKQTQPSICFFLDDIDNFIFRPYVGLATAFASSLFHNVSSSASDIVEVPIFDSDNGTWSDLEYVVSIRPGLLPAWVGNDVFGVNYWPHRVLRQFGIDQGVPRSYSFTEGDLHDSPSFGLPRFICSSLKSLPSLKSLKIQMAGSEREGLYTPKFVAYWKKMINDFTQFIKSPPLICRALPPNSVPKRLKLDTREVLSFCSKIGMPFTIIDGTQREIIATSKHGKEAVDQEENPSSVEPLFENSPIEEDNDPFPDQQTLSNIPVKKRTLLKPTTKTPKRRSTRIKDKRLPTKIAVTDEEVVINDENIPEGSKTEVRDNALGESEDDVSDKPQSEEEDDKLRFEDDDNELESEQRTSGSRDQKGSPRTSQDDGRSGLENESKSTKDNQQDTNNKLPISNVAPELVMVPRVDESQVLPFKTPSPIAKRPRELLSGDDEDIKNAKRLDSEVALALLGDSNEVASETAKATTLESAPAEICWHSKLNQFLGAFYGNAVAPHSVEEFVKLSGQTKILNGIAIPEESFQCMNEAIQKHGDFATDCWASKPVRDIMFSRLSLVFFSLMRVPLSELSEDMLLAMRDVVREAIAVGFGVEFLLDHLRKLASALFGRQIYFDKLTAIDSQIENAEKELDEAKAKLEELRQSRSKVVSRASVSTGTEADCIHQALVFCSSLGEDSNSSPYGGVRVFTFGHKTFSSILPCSSDPASQNMSSLVERLRARSDRRPIYNLDDSDEDELLPGKSGQAQEKFEKIVRSDAVSPLNDIDKILDCEMRPTVADDDDASKLGSKQIFVKQYLVKWKGMSYLHCIWVPEKEFLKAFKTNPRLRTKVNNFHRQAASNNSSEEDFVAIRPEWTTVDRIIACRGDDDEKKYLVKWKELSYDECSWESESDISAFQPEIERFKKIQSRGKKQSSSKQKNSAKDAVESKKKQKEFQQYEHSPEFLSGGKLHPYQLEGLNFLRFSWSKQTHVILADEMGLGKTIQSIACLASLFEDNIYPHLVVAPLSTLRNWEREFATWAPQMNVVMYVGSAQARALIREYEFYLPKNQKKLKKKKSAPVSESKQDRIKFDVLLTSYEMINFDTVSLKQIKWESMIVDEGHRLKNKDSKLFSLLKQYSSNHRILLTGTPLQNNLDELFMLMHFLDAGKFASLEEFQEEFKDINQEEQISRLHKMLAPHLLRRVKKDVLKDMPPKKELILRVELSSKQKEYYKAILTRNYQKLTRRGGGQISLINVVMELRKLCCHPYMLEGVEPEIEDPNEAYKQLIESSGKLQLLDKMMVKLKEQGHRVLIYTQFQHMLDLLEDYCTYKKWQYERIDGKVGGAERQIRIDRFNAKNSTRFCFLLSTRAGGLGINLATADTVIIYDSDWNPHADLQAMARAHRLGQTNKVMIFRLITRGSIEERMMQMTKKKMVLEHLVVGRLKTQNINQEELDDIIRYGSKELFAEENDEAGKSRQIHYDDAAIDRLLDREQVGDEESTLDDEEEDGFLKAFKVANFEYIEEAEAVAEEEAQKAAADNKPTVSNSERSTYWEELLKDRYEVHKVEEFNSLGKGKRSRKQMVSVEEDDLAGLEDVSSEGEDDNYEAEMTDGEAASSGNAPIRKAGRKKSRVDSTEPLPLMEGEGRSFRVLGFNQNQRAAFVQILMRFGVGEFDWQEFTSRMKQKTYDEIKDYGMLFLSHIAEDITDSPTFSDGVPKEGLRIQDVLVRIAVLMLIREKVKFASDYPGVQLFADDILLRYPVLRGGKFWKEEHDLLLLRAVLKHGYGRWQAIVDDKGLRIQELICHELNLPIINLPVPGSQSQSGANGATTEAPGGNPPKENGNENDGTADASQGTTDPGNQSQMFQDGSIYYHYRDMQRRQVEYIKKRVLLLEKGLNAEYQKEYFGDTARSNEVLNEEPENEPKASNVPNIPGPRSGENDACMVDQLPRVETITPEEIAASACDDNPDRLELPRLYNEMCKIVEETTSRNSANNLISFKAVCTDMSRILSPAPANATSAQPMEIPDEQPKDVLKDNEVAPKSPSSVQDDKNPAAAAAEAEEVILEPVKESESQKETSKTVASESEPVKEKSGSPPPDQPGLSGLLDVVMEERKNDGAGNGSTYNPEQQGEGVIVLDD</sequence>
<dbReference type="SUPFAM" id="SSF54160">
    <property type="entry name" value="Chromo domain-like"/>
    <property type="match status" value="2"/>
</dbReference>
<feature type="compositionally biased region" description="Basic and acidic residues" evidence="8">
    <location>
        <begin position="2432"/>
        <end position="2443"/>
    </location>
</feature>
<dbReference type="InterPro" id="IPR009463">
    <property type="entry name" value="DUF1087"/>
</dbReference>
<accession>W9QJP0</accession>